<comment type="subcellular location">
    <subcellularLocation>
        <location evidence="3">Cytoplasm</location>
    </subcellularLocation>
</comment>
<dbReference type="SUPFAM" id="SSF52467">
    <property type="entry name" value="DHS-like NAD/FAD-binding domain"/>
    <property type="match status" value="1"/>
</dbReference>
<dbReference type="PANTHER" id="PTHR11085">
    <property type="entry name" value="NAD-DEPENDENT PROTEIN DEACYLASE SIRTUIN-5, MITOCHONDRIAL-RELATED"/>
    <property type="match status" value="1"/>
</dbReference>
<name>A0A7Y1QP08_9PSED</name>
<evidence type="ECO:0000259" key="5">
    <source>
        <dbReference type="PROSITE" id="PS50305"/>
    </source>
</evidence>
<feature type="binding site" evidence="3 4">
    <location>
        <position position="168"/>
    </location>
    <ligand>
        <name>Zn(2+)</name>
        <dbReference type="ChEBI" id="CHEBI:29105"/>
    </ligand>
</feature>
<feature type="binding site" evidence="3">
    <location>
        <position position="252"/>
    </location>
    <ligand>
        <name>NAD(+)</name>
        <dbReference type="ChEBI" id="CHEBI:57540"/>
    </ligand>
</feature>
<dbReference type="Pfam" id="PF02146">
    <property type="entry name" value="SIR2"/>
    <property type="match status" value="1"/>
</dbReference>
<dbReference type="InterPro" id="IPR026591">
    <property type="entry name" value="Sirtuin_cat_small_dom_sf"/>
</dbReference>
<comment type="caution">
    <text evidence="3">Lacks conserved residue(s) required for the propagation of feature annotation.</text>
</comment>
<dbReference type="EMBL" id="JAAQYP010000033">
    <property type="protein sequence ID" value="NNA97323.1"/>
    <property type="molecule type" value="Genomic_DNA"/>
</dbReference>
<keyword evidence="2 3" id="KW-0520">NAD</keyword>
<accession>A0A7Y1QP08</accession>
<dbReference type="GO" id="GO:0017136">
    <property type="term" value="F:histone deacetylase activity, NAD-dependent"/>
    <property type="evidence" value="ECO:0007669"/>
    <property type="project" value="TreeGrafter"/>
</dbReference>
<keyword evidence="1" id="KW-0808">Transferase</keyword>
<proteinExistence type="inferred from homology"/>
<dbReference type="NCBIfam" id="NF001753">
    <property type="entry name" value="PRK00481.1-3"/>
    <property type="match status" value="1"/>
</dbReference>
<feature type="binding site" evidence="3 4">
    <location>
        <position position="143"/>
    </location>
    <ligand>
        <name>Zn(2+)</name>
        <dbReference type="ChEBI" id="CHEBI:29105"/>
    </ligand>
</feature>
<keyword evidence="3 4" id="KW-0862">Zinc</keyword>
<dbReference type="Gene3D" id="3.40.50.1220">
    <property type="entry name" value="TPP-binding domain"/>
    <property type="match status" value="1"/>
</dbReference>
<evidence type="ECO:0000256" key="4">
    <source>
        <dbReference type="PROSITE-ProRule" id="PRU00236"/>
    </source>
</evidence>
<dbReference type="GO" id="GO:0036054">
    <property type="term" value="F:protein-malonyllysine demalonylase activity"/>
    <property type="evidence" value="ECO:0007669"/>
    <property type="project" value="InterPro"/>
</dbReference>
<comment type="function">
    <text evidence="3">NAD-dependent lysine deacetylase and desuccinylase that specifically removes acetyl and succinyl groups on target proteins. Modulates the activities of several proteins which are inactive in their acylated form.</text>
</comment>
<dbReference type="Gene3D" id="3.30.1600.10">
    <property type="entry name" value="SIR2/SIRT2 'Small Domain"/>
    <property type="match status" value="1"/>
</dbReference>
<keyword evidence="3 4" id="KW-0479">Metal-binding</keyword>
<comment type="catalytic activity">
    <reaction evidence="3">
        <text>N(6)-succinyl-L-lysyl-[protein] + NAD(+) + H2O = 2''-O-succinyl-ADP-D-ribose + nicotinamide + L-lysyl-[protein]</text>
        <dbReference type="Rhea" id="RHEA:47668"/>
        <dbReference type="Rhea" id="RHEA-COMP:9752"/>
        <dbReference type="Rhea" id="RHEA-COMP:11877"/>
        <dbReference type="ChEBI" id="CHEBI:15377"/>
        <dbReference type="ChEBI" id="CHEBI:17154"/>
        <dbReference type="ChEBI" id="CHEBI:29969"/>
        <dbReference type="ChEBI" id="CHEBI:57540"/>
        <dbReference type="ChEBI" id="CHEBI:87830"/>
        <dbReference type="ChEBI" id="CHEBI:87832"/>
    </reaction>
</comment>
<feature type="binding site" evidence="3 4">
    <location>
        <position position="140"/>
    </location>
    <ligand>
        <name>Zn(2+)</name>
        <dbReference type="ChEBI" id="CHEBI:29105"/>
    </ligand>
</feature>
<gene>
    <name evidence="3" type="primary">cobB</name>
    <name evidence="6" type="ORF">HBO33_19330</name>
</gene>
<dbReference type="InterPro" id="IPR003000">
    <property type="entry name" value="Sirtuin"/>
</dbReference>
<dbReference type="InterPro" id="IPR050134">
    <property type="entry name" value="NAD-dep_sirtuin_deacylases"/>
</dbReference>
<organism evidence="6 7">
    <name type="scientific">Pseudomonas gessardii</name>
    <dbReference type="NCBI Taxonomy" id="78544"/>
    <lineage>
        <taxon>Bacteria</taxon>
        <taxon>Pseudomonadati</taxon>
        <taxon>Pseudomonadota</taxon>
        <taxon>Gammaproteobacteria</taxon>
        <taxon>Pseudomonadales</taxon>
        <taxon>Pseudomonadaceae</taxon>
        <taxon>Pseudomonas</taxon>
    </lineage>
</organism>
<dbReference type="InterPro" id="IPR027546">
    <property type="entry name" value="Sirtuin_class_III"/>
</dbReference>
<comment type="domain">
    <text evidence="3">2 residues (Tyr-80 and Arg-83) present in a large hydrophobic pocket are probably involved in substrate specificity. They are important for desuccinylation activity, but dispensable for deacetylation activity.</text>
</comment>
<dbReference type="PROSITE" id="PS50305">
    <property type="entry name" value="SIRTUIN"/>
    <property type="match status" value="1"/>
</dbReference>
<dbReference type="PANTHER" id="PTHR11085:SF10">
    <property type="entry name" value="NAD-DEPENDENT PROTEIN DEACYLASE SIRTUIN-5, MITOCHONDRIAL-RELATED"/>
    <property type="match status" value="1"/>
</dbReference>
<feature type="binding site" evidence="3">
    <location>
        <position position="83"/>
    </location>
    <ligand>
        <name>substrate</name>
    </ligand>
</feature>
<feature type="binding site" evidence="3">
    <location>
        <begin position="114"/>
        <end position="117"/>
    </location>
    <ligand>
        <name>NAD(+)</name>
        <dbReference type="ChEBI" id="CHEBI:57540"/>
    </ligand>
</feature>
<feature type="binding site" evidence="3">
    <location>
        <begin position="234"/>
        <end position="236"/>
    </location>
    <ligand>
        <name>NAD(+)</name>
        <dbReference type="ChEBI" id="CHEBI:57540"/>
    </ligand>
</feature>
<evidence type="ECO:0000256" key="3">
    <source>
        <dbReference type="HAMAP-Rule" id="MF_01121"/>
    </source>
</evidence>
<dbReference type="AlphaFoldDB" id="A0A7Y1QP08"/>
<protein>
    <recommendedName>
        <fullName evidence="3">NAD-dependent protein deacylase</fullName>
        <ecNumber evidence="3">2.3.1.286</ecNumber>
    </recommendedName>
    <alternativeName>
        <fullName evidence="3">Regulatory protein SIR2 homolog</fullName>
    </alternativeName>
</protein>
<dbReference type="InterPro" id="IPR026590">
    <property type="entry name" value="Ssirtuin_cat_dom"/>
</dbReference>
<evidence type="ECO:0000313" key="6">
    <source>
        <dbReference type="EMBL" id="NNA97323.1"/>
    </source>
</evidence>
<dbReference type="GO" id="GO:0070403">
    <property type="term" value="F:NAD+ binding"/>
    <property type="evidence" value="ECO:0007669"/>
    <property type="project" value="UniProtKB-UniRule"/>
</dbReference>
<dbReference type="CDD" id="cd01412">
    <property type="entry name" value="SIRT5_Af1_CobB"/>
    <property type="match status" value="1"/>
</dbReference>
<evidence type="ECO:0000313" key="7">
    <source>
        <dbReference type="Proteomes" id="UP000542111"/>
    </source>
</evidence>
<feature type="binding site" evidence="3 4">
    <location>
        <position position="171"/>
    </location>
    <ligand>
        <name>Zn(2+)</name>
        <dbReference type="ChEBI" id="CHEBI:29105"/>
    </ligand>
</feature>
<comment type="catalytic activity">
    <reaction evidence="3">
        <text>N(6)-acetyl-L-lysyl-[protein] + NAD(+) + H2O = 2''-O-acetyl-ADP-D-ribose + nicotinamide + L-lysyl-[protein]</text>
        <dbReference type="Rhea" id="RHEA:43636"/>
        <dbReference type="Rhea" id="RHEA-COMP:9752"/>
        <dbReference type="Rhea" id="RHEA-COMP:10731"/>
        <dbReference type="ChEBI" id="CHEBI:15377"/>
        <dbReference type="ChEBI" id="CHEBI:17154"/>
        <dbReference type="ChEBI" id="CHEBI:29969"/>
        <dbReference type="ChEBI" id="CHEBI:57540"/>
        <dbReference type="ChEBI" id="CHEBI:61930"/>
        <dbReference type="ChEBI" id="CHEBI:83767"/>
        <dbReference type="EC" id="2.3.1.286"/>
    </reaction>
</comment>
<feature type="active site" description="Proton acceptor" evidence="3 4">
    <location>
        <position position="132"/>
    </location>
</feature>
<dbReference type="EC" id="2.3.1.286" evidence="3"/>
<comment type="similarity">
    <text evidence="3">Belongs to the sirtuin family. Class III subfamily.</text>
</comment>
<dbReference type="InterPro" id="IPR029035">
    <property type="entry name" value="DHS-like_NAD/FAD-binding_dom"/>
</dbReference>
<feature type="domain" description="Deacetylase sirtuin-type" evidence="5">
    <location>
        <begin position="14"/>
        <end position="264"/>
    </location>
</feature>
<comment type="cofactor">
    <cofactor evidence="3">
        <name>Zn(2+)</name>
        <dbReference type="ChEBI" id="CHEBI:29105"/>
    </cofactor>
    <text evidence="3">Binds 1 zinc ion per subunit.</text>
</comment>
<evidence type="ECO:0000256" key="1">
    <source>
        <dbReference type="ARBA" id="ARBA00022679"/>
    </source>
</evidence>
<keyword evidence="3" id="KW-0963">Cytoplasm</keyword>
<dbReference type="GO" id="GO:0036055">
    <property type="term" value="F:protein-succinyllysine desuccinylase activity"/>
    <property type="evidence" value="ECO:0007669"/>
    <property type="project" value="UniProtKB-UniRule"/>
</dbReference>
<sequence length="264" mass="28461">MCGAKCQGGTLVSADFDPVLIAALQSARRITVLTGAGVSAESGIPTFRDALTGLWQNFDAHTLATADAFLGDPSLVWGWYEWRRSQVLAAQPNAAHRALAELARRVPQLSLFTQNVDNLHERAGSVDVQHLHGSLHHPRCFDCARPFVLPDGIPEEPAGGWRVPAPKCQACGGLVRPGVVWFDEYLPADILDGAFNSSRSSDLLIVVGCSGKVDPAARLPRDAKKAGRKVIQINLVESALDGVCTWNLRGRAGELLPELIRQAF</sequence>
<dbReference type="Proteomes" id="UP000542111">
    <property type="component" value="Unassembled WGS sequence"/>
</dbReference>
<dbReference type="HAMAP" id="MF_01121">
    <property type="entry name" value="Sirtuin_ClassIII"/>
    <property type="match status" value="1"/>
</dbReference>
<evidence type="ECO:0000256" key="2">
    <source>
        <dbReference type="ARBA" id="ARBA00023027"/>
    </source>
</evidence>
<reference evidence="6 7" key="1">
    <citation type="journal article" date="2020" name="Front. Microbiol.">
        <title>Genetic Organization of the aprX-lipA2 Operon Affects the Proteolytic Potential of Pseudomonas Species in Milk.</title>
        <authorList>
            <person name="Maier C."/>
            <person name="Huptas C."/>
            <person name="von Neubeck M."/>
            <person name="Scherer S."/>
            <person name="Wenning M."/>
            <person name="Lucking G."/>
        </authorList>
    </citation>
    <scope>NUCLEOTIDE SEQUENCE [LARGE SCALE GENOMIC DNA]</scope>
    <source>
        <strain evidence="6 7">G4779</strain>
    </source>
</reference>
<dbReference type="GO" id="GO:0005737">
    <property type="term" value="C:cytoplasm"/>
    <property type="evidence" value="ECO:0007669"/>
    <property type="project" value="UniProtKB-SubCell"/>
</dbReference>
<feature type="binding site" evidence="3">
    <location>
        <position position="80"/>
    </location>
    <ligand>
        <name>substrate</name>
    </ligand>
</feature>
<comment type="caution">
    <text evidence="6">The sequence shown here is derived from an EMBL/GenBank/DDBJ whole genome shotgun (WGS) entry which is preliminary data.</text>
</comment>
<dbReference type="GO" id="GO:0008270">
    <property type="term" value="F:zinc ion binding"/>
    <property type="evidence" value="ECO:0007669"/>
    <property type="project" value="UniProtKB-UniRule"/>
</dbReference>